<dbReference type="SUPFAM" id="SSF52058">
    <property type="entry name" value="L domain-like"/>
    <property type="match status" value="2"/>
</dbReference>
<dbReference type="PROSITE" id="PS51450">
    <property type="entry name" value="LRR"/>
    <property type="match status" value="10"/>
</dbReference>
<dbReference type="Pfam" id="PF13855">
    <property type="entry name" value="LRR_8"/>
    <property type="match status" value="6"/>
</dbReference>
<dbReference type="FunFam" id="3.80.10.10:FF:001164">
    <property type="entry name" value="GH01279p"/>
    <property type="match status" value="2"/>
</dbReference>
<evidence type="ECO:0000256" key="4">
    <source>
        <dbReference type="SAM" id="SignalP"/>
    </source>
</evidence>
<dbReference type="SMART" id="SM00364">
    <property type="entry name" value="LRR_BAC"/>
    <property type="match status" value="9"/>
</dbReference>
<dbReference type="AlphaFoldDB" id="A0A7R9IE46"/>
<evidence type="ECO:0000256" key="2">
    <source>
        <dbReference type="ARBA" id="ARBA00022729"/>
    </source>
</evidence>
<evidence type="ECO:0000259" key="5">
    <source>
        <dbReference type="SMART" id="SM00082"/>
    </source>
</evidence>
<evidence type="ECO:0000256" key="1">
    <source>
        <dbReference type="ARBA" id="ARBA00022614"/>
    </source>
</evidence>
<dbReference type="InterPro" id="IPR032675">
    <property type="entry name" value="LRR_dom_sf"/>
</dbReference>
<keyword evidence="3" id="KW-0677">Repeat</keyword>
<feature type="domain" description="LRRCT" evidence="5">
    <location>
        <begin position="893"/>
        <end position="945"/>
    </location>
</feature>
<keyword evidence="1" id="KW-0433">Leucine-rich repeat</keyword>
<dbReference type="SMART" id="SM00369">
    <property type="entry name" value="LRR_TYP"/>
    <property type="match status" value="26"/>
</dbReference>
<dbReference type="Gene3D" id="3.80.10.10">
    <property type="entry name" value="Ribonuclease Inhibitor"/>
    <property type="match status" value="7"/>
</dbReference>
<dbReference type="PANTHER" id="PTHR45617">
    <property type="entry name" value="LEUCINE RICH REPEAT FAMILY PROTEIN"/>
    <property type="match status" value="1"/>
</dbReference>
<dbReference type="InterPro" id="IPR001611">
    <property type="entry name" value="Leu-rich_rpt"/>
</dbReference>
<dbReference type="SUPFAM" id="SSF52075">
    <property type="entry name" value="Outer arm dynein light chain 1"/>
    <property type="match status" value="1"/>
</dbReference>
<reference evidence="6" key="1">
    <citation type="submission" date="2020-11" db="EMBL/GenBank/DDBJ databases">
        <authorList>
            <person name="Tran Van P."/>
        </authorList>
    </citation>
    <scope>NUCLEOTIDE SEQUENCE</scope>
</reference>
<gene>
    <name evidence="6" type="ORF">TTEB3V08_LOCUS4697</name>
</gene>
<accession>A0A7R9IE46</accession>
<proteinExistence type="predicted"/>
<evidence type="ECO:0000313" key="6">
    <source>
        <dbReference type="EMBL" id="CAD7456674.1"/>
    </source>
</evidence>
<dbReference type="PANTHER" id="PTHR45617:SF181">
    <property type="entry name" value="LP04042P"/>
    <property type="match status" value="1"/>
</dbReference>
<dbReference type="SMART" id="SM00082">
    <property type="entry name" value="LRRCT"/>
    <property type="match status" value="1"/>
</dbReference>
<organism evidence="6">
    <name type="scientific">Timema tahoe</name>
    <dbReference type="NCBI Taxonomy" id="61484"/>
    <lineage>
        <taxon>Eukaryota</taxon>
        <taxon>Metazoa</taxon>
        <taxon>Ecdysozoa</taxon>
        <taxon>Arthropoda</taxon>
        <taxon>Hexapoda</taxon>
        <taxon>Insecta</taxon>
        <taxon>Pterygota</taxon>
        <taxon>Neoptera</taxon>
        <taxon>Polyneoptera</taxon>
        <taxon>Phasmatodea</taxon>
        <taxon>Timematodea</taxon>
        <taxon>Timematoidea</taxon>
        <taxon>Timematidae</taxon>
        <taxon>Timema</taxon>
    </lineage>
</organism>
<dbReference type="InterPro" id="IPR026906">
    <property type="entry name" value="LRR_5"/>
</dbReference>
<name>A0A7R9IE46_9NEOP</name>
<keyword evidence="2 4" id="KW-0732">Signal</keyword>
<dbReference type="GO" id="GO:0071944">
    <property type="term" value="C:cell periphery"/>
    <property type="evidence" value="ECO:0007669"/>
    <property type="project" value="UniProtKB-ARBA"/>
</dbReference>
<dbReference type="SMART" id="SM00365">
    <property type="entry name" value="LRR_SD22"/>
    <property type="match status" value="6"/>
</dbReference>
<feature type="signal peptide" evidence="4">
    <location>
        <begin position="1"/>
        <end position="18"/>
    </location>
</feature>
<dbReference type="InterPro" id="IPR003591">
    <property type="entry name" value="Leu-rich_rpt_typical-subtyp"/>
</dbReference>
<dbReference type="Pfam" id="PF13306">
    <property type="entry name" value="LRR_5"/>
    <property type="match status" value="1"/>
</dbReference>
<dbReference type="EMBL" id="OE001369">
    <property type="protein sequence ID" value="CAD7456674.1"/>
    <property type="molecule type" value="Genomic_DNA"/>
</dbReference>
<sequence>MSCLWFLLLWAGLFLVSAKYIPPGPRYRCPDKPLFLYPCVCTSGGDNGIAVRCDNSNLASMSVGLANLATLRAPVRELIFSKCNIGKLYGSALYPLKVRVLRIEDTPLTSIADHTFQGINRTLQELHIVNSRLQEFPTKAFQVLGNLTILNIDGNEFESLPTDAFGAGLVPNHLEKLHLTNGRLYVLPTEALAPLRKLKVLDLHGNHLKDLKKNQFRGLRDAEVLDLSFNNITKLDSSHLADLNKMSWCNLSNNAILELTRGTFARNTVIRVLNMSFNKLRRLDSNSFRGMRFIRRLYFNDNQISDVGRGTFGSVTRVGTVDLARNKITKIDYQMFYQLNFVEVLDVSENEVTEVQKLAFKDLFLVKINISHNAISKIEPGAFENCANITVLDMSYNKITSIPRTAFDSTTYATELILTHNLLTHLDQVPLHNMTGLKILNVSYNTLETIPRNTFPKLYELHTVDLSHNKLQSIWNGVFQSLFSLRFLNLSYNDMETIKHLSPSILCPKGSTFGALHTLLEMDLSHNRISDINKASLARCASLRTLNLRNNSISQLFQLSLSLAHLDLSHNAISLITPLTTWPSMNSLLSLDLSYNLLGDSLERGAFSNLLTLQRLHLGGNNITQPPWESYISLSTLQYIYLQDNQLTHLHRGAFGRLPVVFELNLANNNIHNISERAFEGLLQLLILNLTSNNITSIPNGAFQGLVSLRTLDLSYNNLEKLDNKSNSLLEDCLSLERVNLSHNKISFVTRKTFPSSPWIPYRLQEIDLSHNVMPVITYDITVGTSKVEVLNLSYNLLNEVRKNTLGNLSALRVLDISHNDLTDFPPKIFGPPPNLTTLYMSHNKLTKLPVEELLSLKTQLKVLDVRENNLNQFSYQLMPLVENGTVIQYSDNPLECDCLVRPLRRWFSVQITPEESWEKIECSGPEFLAGKSAVHVPEEHMTCASQGTTKGDSEFAISPDIKFRDVHKLDDGTISATWYVTTREDVGDFYVVVRDLSTGAAHGQQNEALIYEQDVPYTSRSHVLHALPSGDQLQLCVLARDSEGNVRRWRSSQCRELSPGALSSTSPPTLRVDLTSLFGLLYFVRLAMAVFS</sequence>
<evidence type="ECO:0000256" key="3">
    <source>
        <dbReference type="ARBA" id="ARBA00022737"/>
    </source>
</evidence>
<dbReference type="PRINTS" id="PR00019">
    <property type="entry name" value="LEURICHRPT"/>
</dbReference>
<dbReference type="InterPro" id="IPR000483">
    <property type="entry name" value="Cys-rich_flank_reg_C"/>
</dbReference>
<protein>
    <recommendedName>
        <fullName evidence="5">LRRCT domain-containing protein</fullName>
    </recommendedName>
</protein>
<feature type="chain" id="PRO_5030774439" description="LRRCT domain-containing protein" evidence="4">
    <location>
        <begin position="19"/>
        <end position="1093"/>
    </location>
</feature>